<proteinExistence type="predicted"/>
<organism evidence="1 2">
    <name type="scientific">Pseudomonas cuatrocienegasensis</name>
    <dbReference type="NCBI Taxonomy" id="543360"/>
    <lineage>
        <taxon>Bacteria</taxon>
        <taxon>Pseudomonadati</taxon>
        <taxon>Pseudomonadota</taxon>
        <taxon>Gammaproteobacteria</taxon>
        <taxon>Pseudomonadales</taxon>
        <taxon>Pseudomonadaceae</taxon>
        <taxon>Pseudomonas</taxon>
    </lineage>
</organism>
<dbReference type="Proteomes" id="UP000198512">
    <property type="component" value="Unassembled WGS sequence"/>
</dbReference>
<keyword evidence="2" id="KW-1185">Reference proteome</keyword>
<protein>
    <submittedName>
        <fullName evidence="1">Uncharacterized protein</fullName>
    </submittedName>
</protein>
<comment type="caution">
    <text evidence="1">The sequence shown here is derived from an EMBL/GenBank/DDBJ whole genome shotgun (WGS) entry which is preliminary data.</text>
</comment>
<evidence type="ECO:0000313" key="2">
    <source>
        <dbReference type="Proteomes" id="UP000198512"/>
    </source>
</evidence>
<dbReference type="RefSeq" id="WP_069520924.1">
    <property type="nucleotide sequence ID" value="NZ_FOFP01000012.1"/>
</dbReference>
<accession>A0ABY1BIH2</accession>
<dbReference type="EMBL" id="FOFP01000012">
    <property type="protein sequence ID" value="SEQ94730.1"/>
    <property type="molecule type" value="Genomic_DNA"/>
</dbReference>
<reference evidence="1 2" key="1">
    <citation type="submission" date="2016-10" db="EMBL/GenBank/DDBJ databases">
        <authorList>
            <person name="Varghese N."/>
            <person name="Submissions S."/>
        </authorList>
    </citation>
    <scope>NUCLEOTIDE SEQUENCE [LARGE SCALE GENOMIC DNA]</scope>
    <source>
        <strain evidence="1 2">CIP 109853</strain>
    </source>
</reference>
<name>A0ABY1BIH2_9PSED</name>
<gene>
    <name evidence="1" type="ORF">SAMN05216600_11245</name>
</gene>
<sequence length="102" mass="11947">MLRMTPDYIALLNLQEELNLKLKNTYECEVAKGEDHLADFLIYYVENLVNELNKNKWSFGRDEYSGDKNFRHSEQWWSDGNEPGEGTILHFIGFSVQVESLT</sequence>
<evidence type="ECO:0000313" key="1">
    <source>
        <dbReference type="EMBL" id="SEQ94730.1"/>
    </source>
</evidence>